<keyword evidence="1" id="KW-1133">Transmembrane helix</keyword>
<reference evidence="2 3" key="1">
    <citation type="journal article" date="2018" name="IMA Fungus">
        <title>IMA Genome-F 10: Nine draft genome sequences of Claviceps purpurea s.lat., including C. arundinis, C. humidiphila, and C. cf. spartinae, pseudomolecules for the pitch canker pathogen Fusarium circinatum, draft genome of Davidsoniella eucalypti, Grosmannia galeiformis, Quambalaria eucalypti, and Teratosphaeria destructans.</title>
        <authorList>
            <person name="Wingfield B.D."/>
            <person name="Liu M."/>
            <person name="Nguyen H.D."/>
            <person name="Lane F.A."/>
            <person name="Morgan S.W."/>
            <person name="De Vos L."/>
            <person name="Wilken P.M."/>
            <person name="Duong T.A."/>
            <person name="Aylward J."/>
            <person name="Coetzee M.P."/>
            <person name="Dadej K."/>
            <person name="De Beer Z.W."/>
            <person name="Findlay W."/>
            <person name="Havenga M."/>
            <person name="Kolarik M."/>
            <person name="Menzies J.G."/>
            <person name="Naidoo K."/>
            <person name="Pochopski O."/>
            <person name="Shoukouhi P."/>
            <person name="Santana Q.C."/>
            <person name="Seifert K.A."/>
            <person name="Soal N."/>
            <person name="Steenkamp E.T."/>
            <person name="Tatham C.T."/>
            <person name="van der Nest M.A."/>
            <person name="Wingfield M.J."/>
        </authorList>
    </citation>
    <scope>NUCLEOTIDE SEQUENCE [LARGE SCALE GENOMIC DNA]</scope>
    <source>
        <strain evidence="2">CMW44962</strain>
    </source>
</reference>
<dbReference type="InterPro" id="IPR053143">
    <property type="entry name" value="Arylsulfate_ST"/>
</dbReference>
<evidence type="ECO:0000256" key="1">
    <source>
        <dbReference type="SAM" id="Phobius"/>
    </source>
</evidence>
<feature type="transmembrane region" description="Helical" evidence="1">
    <location>
        <begin position="536"/>
        <end position="559"/>
    </location>
</feature>
<dbReference type="AlphaFoldDB" id="A0A9W7SU35"/>
<dbReference type="PANTHER" id="PTHR35340">
    <property type="entry name" value="PQQ ENZYME REPEAT PROTEIN-RELATED"/>
    <property type="match status" value="1"/>
</dbReference>
<sequence>MLDYNRVFRATIIAAIAFAATLLSLALLQQLLVPILVWLAPSLEIGFYDLGFFGAYRTQDYISFALKSPHASIVRWDDTCDHGHVFLDLSGPSPDHKGPLIIDARGNLIWTSDEYETTTNSKIQVYRGQEYLTFWSGQKAKTSGTGVYLMLDSEYHVFKKVDAVGEGLHGDLHEFKITQDDTALMTVYTPVQADLTAMGMFRGKNGWIVENMFQEVDLETGELIFEWRASEHFRPEDSFMTNPFGGYFKSIPFDFFHINSVEKGADGNYLISSRHFHAIYLIDGKTGKVLWALGGDATNFLDLSHGAASDFSWQHDARWLSEEDGIISLFDNSYAWPHADGPYSQGRIIQVDRKNGTATLLHSYLSLQHARSSSQGSLQLLPTAHGEPHVFIGWGSSAAFSEHTSDGHLLCETHFAASSLFWWERVKSYRAFKALSWSAMPAAWDPVAKIYAGDLFVSWNGATGVAFWELQWQTPVDDASGASWESVDVLDKQLFEESFPLPPGTNSRTRFRVAALDKDRNILRFSNETSLATGGISSFVLAGVSAVICIAAICAFWTFRKRGYGWLWTRYPQLVIDRSKYQRLWRG</sequence>
<dbReference type="EMBL" id="RIBY02001334">
    <property type="protein sequence ID" value="KAH9829785.1"/>
    <property type="molecule type" value="Genomic_DNA"/>
</dbReference>
<keyword evidence="3" id="KW-1185">Reference proteome</keyword>
<dbReference type="InterPro" id="IPR039535">
    <property type="entry name" value="ASST-like"/>
</dbReference>
<accession>A0A9W7SU35</accession>
<comment type="caution">
    <text evidence="2">The sequence shown here is derived from an EMBL/GenBank/DDBJ whole genome shotgun (WGS) entry which is preliminary data.</text>
</comment>
<dbReference type="InterPro" id="IPR011044">
    <property type="entry name" value="Quino_amine_DH_bsu"/>
</dbReference>
<evidence type="ECO:0000313" key="3">
    <source>
        <dbReference type="Proteomes" id="UP001138500"/>
    </source>
</evidence>
<keyword evidence="1" id="KW-0812">Transmembrane</keyword>
<dbReference type="SUPFAM" id="SSF50969">
    <property type="entry name" value="YVTN repeat-like/Quinoprotein amine dehydrogenase"/>
    <property type="match status" value="1"/>
</dbReference>
<dbReference type="PANTHER" id="PTHR35340:SF5">
    <property type="entry name" value="ASST-DOMAIN-CONTAINING PROTEIN"/>
    <property type="match status" value="1"/>
</dbReference>
<dbReference type="Pfam" id="PF14269">
    <property type="entry name" value="Arylsulfotran_2"/>
    <property type="match status" value="1"/>
</dbReference>
<evidence type="ECO:0000313" key="2">
    <source>
        <dbReference type="EMBL" id="KAH9829785.1"/>
    </source>
</evidence>
<proteinExistence type="predicted"/>
<keyword evidence="1" id="KW-0472">Membrane</keyword>
<dbReference type="Proteomes" id="UP001138500">
    <property type="component" value="Unassembled WGS sequence"/>
</dbReference>
<organism evidence="2 3">
    <name type="scientific">Teratosphaeria destructans</name>
    <dbReference type="NCBI Taxonomy" id="418781"/>
    <lineage>
        <taxon>Eukaryota</taxon>
        <taxon>Fungi</taxon>
        <taxon>Dikarya</taxon>
        <taxon>Ascomycota</taxon>
        <taxon>Pezizomycotina</taxon>
        <taxon>Dothideomycetes</taxon>
        <taxon>Dothideomycetidae</taxon>
        <taxon>Mycosphaerellales</taxon>
        <taxon>Teratosphaeriaceae</taxon>
        <taxon>Teratosphaeria</taxon>
    </lineage>
</organism>
<name>A0A9W7SU35_9PEZI</name>
<dbReference type="OrthoDB" id="5427350at2759"/>
<feature type="transmembrane region" description="Helical" evidence="1">
    <location>
        <begin position="12"/>
        <end position="40"/>
    </location>
</feature>
<protein>
    <submittedName>
        <fullName evidence="2">Arylsulfotransferase (ASST)</fullName>
    </submittedName>
</protein>
<gene>
    <name evidence="2" type="ORF">Tdes44962_MAKER02263</name>
</gene>
<reference evidence="2 3" key="2">
    <citation type="journal article" date="2021" name="Curr. Genet.">
        <title>Genetic response to nitrogen starvation in the aggressive Eucalyptus foliar pathogen Teratosphaeria destructans.</title>
        <authorList>
            <person name="Havenga M."/>
            <person name="Wingfield B.D."/>
            <person name="Wingfield M.J."/>
            <person name="Dreyer L.L."/>
            <person name="Roets F."/>
            <person name="Aylward J."/>
        </authorList>
    </citation>
    <scope>NUCLEOTIDE SEQUENCE [LARGE SCALE GENOMIC DNA]</scope>
    <source>
        <strain evidence="2">CMW44962</strain>
    </source>
</reference>